<reference evidence="1 2" key="1">
    <citation type="journal article" date="2012" name="Fungal Genet. Biol.">
        <title>The genome of the xerotolerant mold Wallemia sebi reveals adaptations to osmotic stress and suggests cryptic sexual reproduction.</title>
        <authorList>
            <person name="Padamsee M."/>
            <person name="Kumar T.K.A."/>
            <person name="Riley R."/>
            <person name="Binder M."/>
            <person name="Boyd A."/>
            <person name="Calvo A.M."/>
            <person name="Furukawa K."/>
            <person name="Hesse C."/>
            <person name="Hohmann S."/>
            <person name="James T.Y."/>
            <person name="LaButti K."/>
            <person name="Lapidus A."/>
            <person name="Lindquist E."/>
            <person name="Lucas S."/>
            <person name="Miller K."/>
            <person name="Shantappa S."/>
            <person name="Grigoriev I.V."/>
            <person name="Hibbett D.S."/>
            <person name="McLaughlin D.J."/>
            <person name="Spatafora J.W."/>
            <person name="Aime M.C."/>
        </authorList>
    </citation>
    <scope>NUCLEOTIDE SEQUENCE [LARGE SCALE GENOMIC DNA]</scope>
    <source>
        <strain evidence="2">ATCC MYA-4683 / CBS 633.66</strain>
    </source>
</reference>
<name>I4YGE6_WALMC</name>
<dbReference type="STRING" id="671144.I4YGE6"/>
<dbReference type="KEGG" id="wse:WALSEDRAFT_59746"/>
<dbReference type="HOGENOM" id="CLU_605809_0_0_1"/>
<dbReference type="OrthoDB" id="14527at2759"/>
<dbReference type="PANTHER" id="PTHR13379">
    <property type="entry name" value="UNCHARACTERIZED DUF1308"/>
    <property type="match status" value="1"/>
</dbReference>
<dbReference type="PANTHER" id="PTHR13379:SF0">
    <property type="entry name" value="UPF0415 PROTEIN C7ORF25"/>
    <property type="match status" value="1"/>
</dbReference>
<dbReference type="InParanoid" id="I4YGE6"/>
<dbReference type="Proteomes" id="UP000005242">
    <property type="component" value="Unassembled WGS sequence"/>
</dbReference>
<protein>
    <recommendedName>
        <fullName evidence="3">DUF1308 domain-containing protein</fullName>
    </recommendedName>
</protein>
<evidence type="ECO:0008006" key="3">
    <source>
        <dbReference type="Google" id="ProtNLM"/>
    </source>
</evidence>
<sequence length="452" mass="51081">MLVIDDWIDATNDWKCSGIEGYQRWRSLIKSEMDATEELSKTADADDVLQASNLIAHSSTFKALINPDVSKHPITAVNKYFLLPKVKGQKGKPKSVKVDVVADAGRSWIRLSSLKMFSILAELAEMDSLLTSSEDEHLLYDHAFTTPMLLKLGHELSEASLRHYIHDQRPDIHLYFTRLTEEEIKHSDPRISAQIEALVSYGINVHYGIPDYTLETGPCKPKEPLRPTSNINLDVSILIAFISLTTHIEDPATASLKPDPSNEHIRAISNQLQQESGLCPLIDLIKKRCDGQQLQFWTTEENKDRTFNILEKIGGESEKRRLESLFEDGQGLFWVGSRHCEQPITGFPVKVIRGSCDHVVKATFDDFVLRRAKKALDLDDYAGSASKLTPHTLRTVIAGLERGWTTLTSNRQSIRALVQGWHTHVNSDDSKATFWLVEPRSLSEQMLERSQR</sequence>
<evidence type="ECO:0000313" key="1">
    <source>
        <dbReference type="EMBL" id="EIM23038.1"/>
    </source>
</evidence>
<dbReference type="eggNOG" id="ENOG502S653">
    <property type="taxonomic scope" value="Eukaryota"/>
</dbReference>
<dbReference type="RefSeq" id="XP_006957075.1">
    <property type="nucleotide sequence ID" value="XM_006957013.1"/>
</dbReference>
<gene>
    <name evidence="1" type="ORF">WALSEDRAFT_59746</name>
</gene>
<dbReference type="GeneID" id="18473530"/>
<proteinExistence type="predicted"/>
<dbReference type="AlphaFoldDB" id="I4YGE6"/>
<organism evidence="1 2">
    <name type="scientific">Wallemia mellicola (strain ATCC MYA-4683 / CBS 633.66)</name>
    <name type="common">Wallemia sebi (CBS 633.66)</name>
    <dbReference type="NCBI Taxonomy" id="671144"/>
    <lineage>
        <taxon>Eukaryota</taxon>
        <taxon>Fungi</taxon>
        <taxon>Dikarya</taxon>
        <taxon>Basidiomycota</taxon>
        <taxon>Wallemiomycotina</taxon>
        <taxon>Wallemiomycetes</taxon>
        <taxon>Wallemiales</taxon>
        <taxon>Wallemiaceae</taxon>
        <taxon>Wallemia</taxon>
    </lineage>
</organism>
<keyword evidence="2" id="KW-1185">Reference proteome</keyword>
<accession>I4YGE6</accession>
<evidence type="ECO:0000313" key="2">
    <source>
        <dbReference type="Proteomes" id="UP000005242"/>
    </source>
</evidence>
<dbReference type="EMBL" id="JH668226">
    <property type="protein sequence ID" value="EIM23038.1"/>
    <property type="molecule type" value="Genomic_DNA"/>
</dbReference>
<dbReference type="OMA" id="RRWIRVN"/>